<keyword evidence="1" id="KW-1185">Reference proteome</keyword>
<proteinExistence type="predicted"/>
<organism evidence="1 2">
    <name type="scientific">Camelina sativa</name>
    <name type="common">False flax</name>
    <name type="synonym">Myagrum sativum</name>
    <dbReference type="NCBI Taxonomy" id="90675"/>
    <lineage>
        <taxon>Eukaryota</taxon>
        <taxon>Viridiplantae</taxon>
        <taxon>Streptophyta</taxon>
        <taxon>Embryophyta</taxon>
        <taxon>Tracheophyta</taxon>
        <taxon>Spermatophyta</taxon>
        <taxon>Magnoliopsida</taxon>
        <taxon>eudicotyledons</taxon>
        <taxon>Gunneridae</taxon>
        <taxon>Pentapetalae</taxon>
        <taxon>rosids</taxon>
        <taxon>malvids</taxon>
        <taxon>Brassicales</taxon>
        <taxon>Brassicaceae</taxon>
        <taxon>Camelineae</taxon>
        <taxon>Camelina</taxon>
    </lineage>
</organism>
<evidence type="ECO:0000313" key="2">
    <source>
        <dbReference type="RefSeq" id="XP_010501212.1"/>
    </source>
</evidence>
<sequence length="264" mass="29326">MAFAEEVAVFTETNLGTGIVMTVPLDITAADFKRKLEKTHASCLSSLGEIQVRGLMVKRKSRFFYLVESMPMKYIFRDNQKPWFIHAEARVVNGSQEPSISNSIEKAQIRQGISISNSIEGVTALIQQGENKKTNKSRAKPNTKNLAAERQTFFDKREFLGPSTPEPETIRSSSSIASAAEMKNTECFNSFIAKTPERKRGDSVDVNEMIGKKVTVAANNIRMHGKSHISSSLSSSIFRSKTLDGKTVSSATKFLVFEVPDYED</sequence>
<dbReference type="Proteomes" id="UP000694864">
    <property type="component" value="Chromosome 3"/>
</dbReference>
<gene>
    <name evidence="2" type="primary">LOC104778456</name>
</gene>
<protein>
    <submittedName>
        <fullName evidence="2">Uncharacterized protein LOC104778456</fullName>
    </submittedName>
</protein>
<accession>A0ABM0YI48</accession>
<reference evidence="2" key="2">
    <citation type="submission" date="2025-08" db="UniProtKB">
        <authorList>
            <consortium name="RefSeq"/>
        </authorList>
    </citation>
    <scope>IDENTIFICATION</scope>
    <source>
        <tissue evidence="2">Leaf</tissue>
    </source>
</reference>
<dbReference type="GeneID" id="104778456"/>
<reference evidence="1" key="1">
    <citation type="journal article" date="2014" name="Nat. Commun.">
        <title>The emerging biofuel crop Camelina sativa retains a highly undifferentiated hexaploid genome structure.</title>
        <authorList>
            <person name="Kagale S."/>
            <person name="Koh C."/>
            <person name="Nixon J."/>
            <person name="Bollina V."/>
            <person name="Clarke W.E."/>
            <person name="Tuteja R."/>
            <person name="Spillane C."/>
            <person name="Robinson S.J."/>
            <person name="Links M.G."/>
            <person name="Clarke C."/>
            <person name="Higgins E.E."/>
            <person name="Huebert T."/>
            <person name="Sharpe A.G."/>
            <person name="Parkin I.A."/>
        </authorList>
    </citation>
    <scope>NUCLEOTIDE SEQUENCE [LARGE SCALE GENOMIC DNA]</scope>
    <source>
        <strain evidence="1">cv. DH55</strain>
    </source>
</reference>
<dbReference type="RefSeq" id="XP_010501212.1">
    <property type="nucleotide sequence ID" value="XM_010502910.2"/>
</dbReference>
<name>A0ABM0YI48_CAMSA</name>
<evidence type="ECO:0000313" key="1">
    <source>
        <dbReference type="Proteomes" id="UP000694864"/>
    </source>
</evidence>